<keyword evidence="1" id="KW-0812">Transmembrane</keyword>
<feature type="domain" description="GGDEF" evidence="2">
    <location>
        <begin position="256"/>
        <end position="389"/>
    </location>
</feature>
<dbReference type="InterPro" id="IPR043128">
    <property type="entry name" value="Rev_trsase/Diguanyl_cyclase"/>
</dbReference>
<name>A0A8I2KLV0_9GAMM</name>
<gene>
    <name evidence="3" type="ORF">F9Y85_12045</name>
    <name evidence="4" type="ORF">R5H13_18310</name>
</gene>
<feature type="transmembrane region" description="Helical" evidence="1">
    <location>
        <begin position="159"/>
        <end position="181"/>
    </location>
</feature>
<keyword evidence="6" id="KW-1185">Reference proteome</keyword>
<keyword evidence="4" id="KW-0548">Nucleotidyltransferase</keyword>
<reference evidence="3" key="1">
    <citation type="submission" date="2019-10" db="EMBL/GenBank/DDBJ databases">
        <authorList>
            <person name="Paulsen S."/>
        </authorList>
    </citation>
    <scope>NUCLEOTIDE SEQUENCE</scope>
    <source>
        <strain evidence="3">LMG 19692</strain>
    </source>
</reference>
<dbReference type="PANTHER" id="PTHR46663">
    <property type="entry name" value="DIGUANYLATE CYCLASE DGCT-RELATED"/>
    <property type="match status" value="1"/>
</dbReference>
<accession>A0A8I2KLV0</accession>
<feature type="transmembrane region" description="Helical" evidence="1">
    <location>
        <begin position="6"/>
        <end position="30"/>
    </location>
</feature>
<evidence type="ECO:0000313" key="6">
    <source>
        <dbReference type="Proteomes" id="UP001304419"/>
    </source>
</evidence>
<evidence type="ECO:0000313" key="4">
    <source>
        <dbReference type="EMBL" id="WOX28545.1"/>
    </source>
</evidence>
<proteinExistence type="predicted"/>
<evidence type="ECO:0000313" key="3">
    <source>
        <dbReference type="EMBL" id="NLR22039.1"/>
    </source>
</evidence>
<dbReference type="InterPro" id="IPR029787">
    <property type="entry name" value="Nucleotide_cyclase"/>
</dbReference>
<feature type="transmembrane region" description="Helical" evidence="1">
    <location>
        <begin position="102"/>
        <end position="119"/>
    </location>
</feature>
<dbReference type="CDD" id="cd01949">
    <property type="entry name" value="GGDEF"/>
    <property type="match status" value="1"/>
</dbReference>
<keyword evidence="1" id="KW-0472">Membrane</keyword>
<dbReference type="Pfam" id="PF00990">
    <property type="entry name" value="GGDEF"/>
    <property type="match status" value="1"/>
</dbReference>
<dbReference type="Proteomes" id="UP001304419">
    <property type="component" value="Chromosome 1"/>
</dbReference>
<protein>
    <submittedName>
        <fullName evidence="3">GGDEF domain-containing protein</fullName>
        <ecNumber evidence="4">2.7.7.65</ecNumber>
    </submittedName>
</protein>
<keyword evidence="1" id="KW-1133">Transmembrane helix</keyword>
<reference evidence="4 6" key="2">
    <citation type="submission" date="2023-10" db="EMBL/GenBank/DDBJ databases">
        <title>To unveil natural product biosynthetic capacity in Pseudoalteromonas.</title>
        <authorList>
            <person name="Wang J."/>
        </authorList>
    </citation>
    <scope>NUCLEOTIDE SEQUENCE [LARGE SCALE GENOMIC DNA]</scope>
    <source>
        <strain evidence="4 6">DSM 15914</strain>
    </source>
</reference>
<dbReference type="NCBIfam" id="TIGR00254">
    <property type="entry name" value="GGDEF"/>
    <property type="match status" value="1"/>
</dbReference>
<feature type="transmembrane region" description="Helical" evidence="1">
    <location>
        <begin position="125"/>
        <end position="147"/>
    </location>
</feature>
<keyword evidence="4" id="KW-0808">Transferase</keyword>
<dbReference type="Gene3D" id="3.30.70.270">
    <property type="match status" value="1"/>
</dbReference>
<dbReference type="PANTHER" id="PTHR46663:SF2">
    <property type="entry name" value="GGDEF DOMAIN-CONTAINING PROTEIN"/>
    <property type="match status" value="1"/>
</dbReference>
<dbReference type="EMBL" id="WEIA01000006">
    <property type="protein sequence ID" value="NLR22039.1"/>
    <property type="molecule type" value="Genomic_DNA"/>
</dbReference>
<organism evidence="3 5">
    <name type="scientific">Pseudoalteromonas maricaloris</name>
    <dbReference type="NCBI Taxonomy" id="184924"/>
    <lineage>
        <taxon>Bacteria</taxon>
        <taxon>Pseudomonadati</taxon>
        <taxon>Pseudomonadota</taxon>
        <taxon>Gammaproteobacteria</taxon>
        <taxon>Alteromonadales</taxon>
        <taxon>Pseudoalteromonadaceae</taxon>
        <taxon>Pseudoalteromonas</taxon>
    </lineage>
</organism>
<dbReference type="EC" id="2.7.7.65" evidence="4"/>
<sequence>MKLEVGVVMFHLVHTVGLTLYSFLLVLLLATRTVPRTPSGAGFWSSAILFAIASRVCILLGGLVISTELSGNLYLVLNLFEKPILLVGVCQFFKLDCAKRRVIQLFSCVLGTLFIISILNLSPWYFKIFCAMANFSFLFYIFILFFGKEKPYFTCAYRFISLAALILSIHWLVSYPIIYYFPNWGVYGFILGTMVNLVLYLALLASVLITFQRRLLKAEKHALKLAYHDALTGLKNKRYLTNFFNQANTFANRPHQLTAVFYIDLDNFKPINDSSGHKVGDEVLRCIATRLIASTRSTDICARIGGDEFIVIATQLDSKEQAEIIARKLLISITQEIEVEHQVYKVGGSIGISFFPTQGNCIESLIEKADKAMYAVKSSGKCGYKLSNP</sequence>
<evidence type="ECO:0000259" key="2">
    <source>
        <dbReference type="PROSITE" id="PS50887"/>
    </source>
</evidence>
<dbReference type="InterPro" id="IPR000160">
    <property type="entry name" value="GGDEF_dom"/>
</dbReference>
<dbReference type="Proteomes" id="UP000646877">
    <property type="component" value="Unassembled WGS sequence"/>
</dbReference>
<dbReference type="AlphaFoldDB" id="A0A8I2KLV0"/>
<feature type="transmembrane region" description="Helical" evidence="1">
    <location>
        <begin position="42"/>
        <end position="65"/>
    </location>
</feature>
<dbReference type="SUPFAM" id="SSF55073">
    <property type="entry name" value="Nucleotide cyclase"/>
    <property type="match status" value="1"/>
</dbReference>
<dbReference type="GO" id="GO:0052621">
    <property type="term" value="F:diguanylate cyclase activity"/>
    <property type="evidence" value="ECO:0007669"/>
    <property type="project" value="UniProtKB-EC"/>
</dbReference>
<evidence type="ECO:0000313" key="5">
    <source>
        <dbReference type="Proteomes" id="UP000646877"/>
    </source>
</evidence>
<feature type="transmembrane region" description="Helical" evidence="1">
    <location>
        <begin position="187"/>
        <end position="211"/>
    </location>
</feature>
<dbReference type="InterPro" id="IPR052163">
    <property type="entry name" value="DGC-Regulatory_Protein"/>
</dbReference>
<dbReference type="EMBL" id="CP137578">
    <property type="protein sequence ID" value="WOX28545.1"/>
    <property type="molecule type" value="Genomic_DNA"/>
</dbReference>
<dbReference type="RefSeq" id="WP_130127158.1">
    <property type="nucleotide sequence ID" value="NZ_CBCSDF010000016.1"/>
</dbReference>
<dbReference type="SMART" id="SM00267">
    <property type="entry name" value="GGDEF"/>
    <property type="match status" value="1"/>
</dbReference>
<evidence type="ECO:0000256" key="1">
    <source>
        <dbReference type="SAM" id="Phobius"/>
    </source>
</evidence>
<dbReference type="PROSITE" id="PS50887">
    <property type="entry name" value="GGDEF"/>
    <property type="match status" value="1"/>
</dbReference>